<keyword evidence="2" id="KW-1185">Reference proteome</keyword>
<comment type="caution">
    <text evidence="1">The sequence shown here is derived from an EMBL/GenBank/DDBJ whole genome shotgun (WGS) entry which is preliminary data.</text>
</comment>
<protein>
    <submittedName>
        <fullName evidence="1">Uncharacterized protein</fullName>
    </submittedName>
</protein>
<dbReference type="EMBL" id="MU807023">
    <property type="protein sequence ID" value="KAJ3832253.1"/>
    <property type="molecule type" value="Genomic_DNA"/>
</dbReference>
<name>A0AA38NX47_9AGAR</name>
<dbReference type="AlphaFoldDB" id="A0AA38NX47"/>
<evidence type="ECO:0000313" key="2">
    <source>
        <dbReference type="Proteomes" id="UP001163846"/>
    </source>
</evidence>
<organism evidence="1 2">
    <name type="scientific">Lentinula raphanica</name>
    <dbReference type="NCBI Taxonomy" id="153919"/>
    <lineage>
        <taxon>Eukaryota</taxon>
        <taxon>Fungi</taxon>
        <taxon>Dikarya</taxon>
        <taxon>Basidiomycota</taxon>
        <taxon>Agaricomycotina</taxon>
        <taxon>Agaricomycetes</taxon>
        <taxon>Agaricomycetidae</taxon>
        <taxon>Agaricales</taxon>
        <taxon>Marasmiineae</taxon>
        <taxon>Omphalotaceae</taxon>
        <taxon>Lentinula</taxon>
    </lineage>
</organism>
<proteinExistence type="predicted"/>
<evidence type="ECO:0000313" key="1">
    <source>
        <dbReference type="EMBL" id="KAJ3832253.1"/>
    </source>
</evidence>
<reference evidence="1" key="1">
    <citation type="submission" date="2022-08" db="EMBL/GenBank/DDBJ databases">
        <authorList>
            <consortium name="DOE Joint Genome Institute"/>
            <person name="Min B."/>
            <person name="Riley R."/>
            <person name="Sierra-Patev S."/>
            <person name="Naranjo-Ortiz M."/>
            <person name="Looney B."/>
            <person name="Konkel Z."/>
            <person name="Slot J.C."/>
            <person name="Sakamoto Y."/>
            <person name="Steenwyk J.L."/>
            <person name="Rokas A."/>
            <person name="Carro J."/>
            <person name="Camarero S."/>
            <person name="Ferreira P."/>
            <person name="Molpeceres G."/>
            <person name="Ruiz-Duenas F.J."/>
            <person name="Serrano A."/>
            <person name="Henrissat B."/>
            <person name="Drula E."/>
            <person name="Hughes K.W."/>
            <person name="Mata J.L."/>
            <person name="Ishikawa N.K."/>
            <person name="Vargas-Isla R."/>
            <person name="Ushijima S."/>
            <person name="Smith C.A."/>
            <person name="Ahrendt S."/>
            <person name="Andreopoulos W."/>
            <person name="He G."/>
            <person name="Labutti K."/>
            <person name="Lipzen A."/>
            <person name="Ng V."/>
            <person name="Sandor L."/>
            <person name="Barry K."/>
            <person name="Martinez A.T."/>
            <person name="Xiao Y."/>
            <person name="Gibbons J.G."/>
            <person name="Terashima K."/>
            <person name="Hibbett D.S."/>
            <person name="Grigoriev I.V."/>
        </authorList>
    </citation>
    <scope>NUCLEOTIDE SEQUENCE</scope>
    <source>
        <strain evidence="1">TFB9207</strain>
    </source>
</reference>
<sequence>MRSFGMIIVFRESFGAVFGALNSSHVTVKRMRPEKAKALMPTRTLLAQVFNSFSSLFPPSFLAGRGIIAYYILLEEALKFMRFVLICLLPILAFVVDAAPGSFPSRANRQDASDTASKAVKSSDPVYSIPYHIDKGAARAGEMNEAQQGATLLIATLFKIGAQLEVKPANWYPGTLADIEKDGINFELDKDVFNGLNGPYYGRVEGKFDVTNQGVVGVRTETVTGYLTHHPTTLFTVAQGQQGYKPYTTLRSTEVVKASLQQAAGGGPARAHV</sequence>
<dbReference type="Proteomes" id="UP001163846">
    <property type="component" value="Unassembled WGS sequence"/>
</dbReference>
<accession>A0AA38NX47</accession>
<gene>
    <name evidence="1" type="ORF">F5878DRAFT_18451</name>
</gene>